<keyword evidence="5" id="KW-0999">Mitochondrion inner membrane</keyword>
<comment type="similarity">
    <text evidence="3">Belongs to the cytochrome c oxidase IV family.</text>
</comment>
<evidence type="ECO:0000256" key="11">
    <source>
        <dbReference type="SAM" id="Phobius"/>
    </source>
</evidence>
<keyword evidence="7 11" id="KW-1133">Transmembrane helix</keyword>
<dbReference type="Gene3D" id="1.10.442.10">
    <property type="entry name" value="Cytochrome c oxidase subunit IV"/>
    <property type="match status" value="1"/>
</dbReference>
<keyword evidence="13" id="KW-1185">Reference proteome</keyword>
<reference evidence="12 13" key="1">
    <citation type="journal article" date="2023" name="Elife">
        <title>Identification of key yeast species and microbe-microbe interactions impacting larval growth of Drosophila in the wild.</title>
        <authorList>
            <person name="Mure A."/>
            <person name="Sugiura Y."/>
            <person name="Maeda R."/>
            <person name="Honda K."/>
            <person name="Sakurai N."/>
            <person name="Takahashi Y."/>
            <person name="Watada M."/>
            <person name="Katoh T."/>
            <person name="Gotoh A."/>
            <person name="Gotoh Y."/>
            <person name="Taniguchi I."/>
            <person name="Nakamura K."/>
            <person name="Hayashi T."/>
            <person name="Katayama T."/>
            <person name="Uemura T."/>
            <person name="Hattori Y."/>
        </authorList>
    </citation>
    <scope>NUCLEOTIDE SEQUENCE [LARGE SCALE GENOMIC DNA]</scope>
    <source>
        <strain evidence="12 13">KH-74</strain>
    </source>
</reference>
<keyword evidence="9" id="KW-0496">Mitochondrion</keyword>
<name>A0AAV5RYP9_MAUHU</name>
<dbReference type="GO" id="GO:0016491">
    <property type="term" value="F:oxidoreductase activity"/>
    <property type="evidence" value="ECO:0007669"/>
    <property type="project" value="UniProtKB-KW"/>
</dbReference>
<evidence type="ECO:0000256" key="1">
    <source>
        <dbReference type="ARBA" id="ARBA00004434"/>
    </source>
</evidence>
<gene>
    <name evidence="12" type="ORF">DAKH74_033560</name>
</gene>
<evidence type="ECO:0000256" key="6">
    <source>
        <dbReference type="ARBA" id="ARBA00022946"/>
    </source>
</evidence>
<proteinExistence type="inferred from homology"/>
<dbReference type="GO" id="GO:0045277">
    <property type="term" value="C:respiratory chain complex IV"/>
    <property type="evidence" value="ECO:0007669"/>
    <property type="project" value="InterPro"/>
</dbReference>
<feature type="transmembrane region" description="Helical" evidence="11">
    <location>
        <begin position="92"/>
        <end position="112"/>
    </location>
</feature>
<keyword evidence="10 11" id="KW-0472">Membrane</keyword>
<comment type="pathway">
    <text evidence="2">Energy metabolism; oxidative phosphorylation.</text>
</comment>
<sequence>MLRTTFSSARVCNVAARRFASVQAISKASIADLDQRWEHMSAAEQESLVAKLTERQTLPWKELSADEQKAAWYISYGAWGPRRPVLAKGEGAYIFKGVILGLGIACGAFAWIRQYGGEDVKSMNKEWQLKSDEYLKSKNANPWGGYSQVQSK</sequence>
<dbReference type="Proteomes" id="UP001377567">
    <property type="component" value="Unassembled WGS sequence"/>
</dbReference>
<dbReference type="PANTHER" id="PTHR10707:SF10">
    <property type="entry name" value="CYTOCHROME C OXIDASE SUBUNIT 4"/>
    <property type="match status" value="1"/>
</dbReference>
<evidence type="ECO:0000256" key="2">
    <source>
        <dbReference type="ARBA" id="ARBA00004673"/>
    </source>
</evidence>
<keyword evidence="4 11" id="KW-0812">Transmembrane</keyword>
<keyword evidence="6" id="KW-0809">Transit peptide</keyword>
<evidence type="ECO:0000256" key="7">
    <source>
        <dbReference type="ARBA" id="ARBA00022989"/>
    </source>
</evidence>
<evidence type="ECO:0000256" key="8">
    <source>
        <dbReference type="ARBA" id="ARBA00023002"/>
    </source>
</evidence>
<evidence type="ECO:0000256" key="10">
    <source>
        <dbReference type="ARBA" id="ARBA00023136"/>
    </source>
</evidence>
<dbReference type="InterPro" id="IPR004203">
    <property type="entry name" value="Cyt_c_oxidase_su4_fam"/>
</dbReference>
<dbReference type="CDD" id="cd00922">
    <property type="entry name" value="Cyt_c_Oxidase_IV"/>
    <property type="match status" value="1"/>
</dbReference>
<dbReference type="SUPFAM" id="SSF81406">
    <property type="entry name" value="Mitochondrial cytochrome c oxidase subunit IV"/>
    <property type="match status" value="1"/>
</dbReference>
<dbReference type="InterPro" id="IPR036639">
    <property type="entry name" value="Cyt_c_oxidase_su4_sf"/>
</dbReference>
<dbReference type="GO" id="GO:0006123">
    <property type="term" value="P:mitochondrial electron transport, cytochrome c to oxygen"/>
    <property type="evidence" value="ECO:0007669"/>
    <property type="project" value="InterPro"/>
</dbReference>
<evidence type="ECO:0000256" key="3">
    <source>
        <dbReference type="ARBA" id="ARBA00008135"/>
    </source>
</evidence>
<dbReference type="PANTHER" id="PTHR10707">
    <property type="entry name" value="CYTOCHROME C OXIDASE SUBUNIT IV"/>
    <property type="match status" value="1"/>
</dbReference>
<comment type="subcellular location">
    <subcellularLocation>
        <location evidence="1">Mitochondrion inner membrane</location>
        <topology evidence="1">Single-pass membrane protein</topology>
    </subcellularLocation>
</comment>
<evidence type="ECO:0000256" key="4">
    <source>
        <dbReference type="ARBA" id="ARBA00022692"/>
    </source>
</evidence>
<dbReference type="EMBL" id="BTGD01000010">
    <property type="protein sequence ID" value="GMM56740.1"/>
    <property type="molecule type" value="Genomic_DNA"/>
</dbReference>
<dbReference type="Pfam" id="PF02936">
    <property type="entry name" value="COX4"/>
    <property type="match status" value="1"/>
</dbReference>
<evidence type="ECO:0000256" key="5">
    <source>
        <dbReference type="ARBA" id="ARBA00022792"/>
    </source>
</evidence>
<evidence type="ECO:0000313" key="12">
    <source>
        <dbReference type="EMBL" id="GMM56740.1"/>
    </source>
</evidence>
<evidence type="ECO:0000256" key="9">
    <source>
        <dbReference type="ARBA" id="ARBA00023128"/>
    </source>
</evidence>
<organism evidence="12 13">
    <name type="scientific">Maudiozyma humilis</name>
    <name type="common">Sour dough yeast</name>
    <name type="synonym">Kazachstania humilis</name>
    <dbReference type="NCBI Taxonomy" id="51915"/>
    <lineage>
        <taxon>Eukaryota</taxon>
        <taxon>Fungi</taxon>
        <taxon>Dikarya</taxon>
        <taxon>Ascomycota</taxon>
        <taxon>Saccharomycotina</taxon>
        <taxon>Saccharomycetes</taxon>
        <taxon>Saccharomycetales</taxon>
        <taxon>Saccharomycetaceae</taxon>
        <taxon>Maudiozyma</taxon>
    </lineage>
</organism>
<comment type="caution">
    <text evidence="12">The sequence shown here is derived from an EMBL/GenBank/DDBJ whole genome shotgun (WGS) entry which is preliminary data.</text>
</comment>
<dbReference type="GO" id="GO:0005743">
    <property type="term" value="C:mitochondrial inner membrane"/>
    <property type="evidence" value="ECO:0007669"/>
    <property type="project" value="UniProtKB-SubCell"/>
</dbReference>
<dbReference type="AlphaFoldDB" id="A0AAV5RYP9"/>
<protein>
    <submittedName>
        <fullName evidence="12">Cytochrome c oxidase subunit Va</fullName>
    </submittedName>
</protein>
<dbReference type="FunFam" id="1.10.442.10:FF:000002">
    <property type="entry name" value="Cytochrome c oxidase subunit V"/>
    <property type="match status" value="1"/>
</dbReference>
<evidence type="ECO:0000313" key="13">
    <source>
        <dbReference type="Proteomes" id="UP001377567"/>
    </source>
</evidence>
<keyword evidence="8" id="KW-0560">Oxidoreductase</keyword>
<accession>A0AAV5RYP9</accession>